<dbReference type="Proteomes" id="UP000502377">
    <property type="component" value="Chromosome"/>
</dbReference>
<accession>A0A6G5QNT2</accession>
<gene>
    <name evidence="1" type="ORF">CRECT_1622</name>
</gene>
<reference evidence="1 2" key="1">
    <citation type="submission" date="2016-07" db="EMBL/GenBank/DDBJ databases">
        <title>Comparative genomics of the Campylobacter concisus group.</title>
        <authorList>
            <person name="Miller W.G."/>
            <person name="Yee E."/>
            <person name="Chapman M.H."/>
            <person name="Huynh S."/>
            <person name="Bono J.L."/>
            <person name="On S.L.W."/>
            <person name="StLeger J."/>
            <person name="Foster G."/>
            <person name="Parker C.T."/>
        </authorList>
    </citation>
    <scope>NUCLEOTIDE SEQUENCE [LARGE SCALE GENOMIC DNA]</scope>
    <source>
        <strain evidence="1 2">ATCC 33238</strain>
    </source>
</reference>
<name>A0A6G5QNT2_CAMRE</name>
<organism evidence="1 2">
    <name type="scientific">Campylobacter rectus</name>
    <name type="common">Wolinella recta</name>
    <dbReference type="NCBI Taxonomy" id="203"/>
    <lineage>
        <taxon>Bacteria</taxon>
        <taxon>Pseudomonadati</taxon>
        <taxon>Campylobacterota</taxon>
        <taxon>Epsilonproteobacteria</taxon>
        <taxon>Campylobacterales</taxon>
        <taxon>Campylobacteraceae</taxon>
        <taxon>Campylobacter</taxon>
    </lineage>
</organism>
<dbReference type="InterPro" id="IPR011990">
    <property type="entry name" value="TPR-like_helical_dom_sf"/>
</dbReference>
<dbReference type="RefSeq" id="WP_004319540.1">
    <property type="nucleotide sequence ID" value="NZ_CP012543.1"/>
</dbReference>
<protein>
    <recommendedName>
        <fullName evidence="3">Tetratricopeptide repeat protein</fullName>
    </recommendedName>
</protein>
<dbReference type="KEGG" id="crx:CRECT_1622"/>
<evidence type="ECO:0000313" key="2">
    <source>
        <dbReference type="Proteomes" id="UP000502377"/>
    </source>
</evidence>
<proteinExistence type="predicted"/>
<dbReference type="AlphaFoldDB" id="A0A6G5QNT2"/>
<dbReference type="SUPFAM" id="SSF48452">
    <property type="entry name" value="TPR-like"/>
    <property type="match status" value="1"/>
</dbReference>
<dbReference type="EMBL" id="CP012543">
    <property type="protein sequence ID" value="QCD47257.1"/>
    <property type="molecule type" value="Genomic_DNA"/>
</dbReference>
<evidence type="ECO:0000313" key="1">
    <source>
        <dbReference type="EMBL" id="QCD47257.1"/>
    </source>
</evidence>
<evidence type="ECO:0008006" key="3">
    <source>
        <dbReference type="Google" id="ProtNLM"/>
    </source>
</evidence>
<sequence length="144" mass="16967">MNDPKRIMSLSVKFDKKRFYKQHIAIAMENNLFECAFELNLGLLELKISKKEKEETLCALKDIVHRVPQNQLARCLYKLAVCLARQDKLGEAQKLLKEALEALDRDDEHLREKIENELYEIEHKKHPLRGIFNKSNEDDLSLEF</sequence>